<dbReference type="AlphaFoldDB" id="A0A0C3PYN9"/>
<protein>
    <submittedName>
        <fullName evidence="1">Uncharacterized protein</fullName>
    </submittedName>
</protein>
<keyword evidence="2" id="KW-1185">Reference proteome</keyword>
<dbReference type="EMBL" id="KN823174">
    <property type="protein sequence ID" value="KIO20450.1"/>
    <property type="molecule type" value="Genomic_DNA"/>
</dbReference>
<accession>A0A0C3PYN9</accession>
<organism evidence="1 2">
    <name type="scientific">Tulasnella calospora MUT 4182</name>
    <dbReference type="NCBI Taxonomy" id="1051891"/>
    <lineage>
        <taxon>Eukaryota</taxon>
        <taxon>Fungi</taxon>
        <taxon>Dikarya</taxon>
        <taxon>Basidiomycota</taxon>
        <taxon>Agaricomycotina</taxon>
        <taxon>Agaricomycetes</taxon>
        <taxon>Cantharellales</taxon>
        <taxon>Tulasnellaceae</taxon>
        <taxon>Tulasnella</taxon>
    </lineage>
</organism>
<name>A0A0C3PYN9_9AGAM</name>
<evidence type="ECO:0000313" key="1">
    <source>
        <dbReference type="EMBL" id="KIO20450.1"/>
    </source>
</evidence>
<reference evidence="1 2" key="1">
    <citation type="submission" date="2014-04" db="EMBL/GenBank/DDBJ databases">
        <authorList>
            <consortium name="DOE Joint Genome Institute"/>
            <person name="Kuo A."/>
            <person name="Girlanda M."/>
            <person name="Perotto S."/>
            <person name="Kohler A."/>
            <person name="Nagy L.G."/>
            <person name="Floudas D."/>
            <person name="Copeland A."/>
            <person name="Barry K.W."/>
            <person name="Cichocki N."/>
            <person name="Veneault-Fourrey C."/>
            <person name="LaButti K."/>
            <person name="Lindquist E.A."/>
            <person name="Lipzen A."/>
            <person name="Lundell T."/>
            <person name="Morin E."/>
            <person name="Murat C."/>
            <person name="Sun H."/>
            <person name="Tunlid A."/>
            <person name="Henrissat B."/>
            <person name="Grigoriev I.V."/>
            <person name="Hibbett D.S."/>
            <person name="Martin F."/>
            <person name="Nordberg H.P."/>
            <person name="Cantor M.N."/>
            <person name="Hua S.X."/>
        </authorList>
    </citation>
    <scope>NUCLEOTIDE SEQUENCE [LARGE SCALE GENOMIC DNA]</scope>
    <source>
        <strain evidence="1 2">MUT 4182</strain>
    </source>
</reference>
<gene>
    <name evidence="1" type="ORF">M407DRAFT_137058</name>
</gene>
<dbReference type="Proteomes" id="UP000054248">
    <property type="component" value="Unassembled WGS sequence"/>
</dbReference>
<dbReference type="HOGENOM" id="CLU_2361276_0_0_1"/>
<evidence type="ECO:0000313" key="2">
    <source>
        <dbReference type="Proteomes" id="UP000054248"/>
    </source>
</evidence>
<proteinExistence type="predicted"/>
<reference evidence="2" key="2">
    <citation type="submission" date="2015-01" db="EMBL/GenBank/DDBJ databases">
        <title>Evolutionary Origins and Diversification of the Mycorrhizal Mutualists.</title>
        <authorList>
            <consortium name="DOE Joint Genome Institute"/>
            <consortium name="Mycorrhizal Genomics Consortium"/>
            <person name="Kohler A."/>
            <person name="Kuo A."/>
            <person name="Nagy L.G."/>
            <person name="Floudas D."/>
            <person name="Copeland A."/>
            <person name="Barry K.W."/>
            <person name="Cichocki N."/>
            <person name="Veneault-Fourrey C."/>
            <person name="LaButti K."/>
            <person name="Lindquist E.A."/>
            <person name="Lipzen A."/>
            <person name="Lundell T."/>
            <person name="Morin E."/>
            <person name="Murat C."/>
            <person name="Riley R."/>
            <person name="Ohm R."/>
            <person name="Sun H."/>
            <person name="Tunlid A."/>
            <person name="Henrissat B."/>
            <person name="Grigoriev I.V."/>
            <person name="Hibbett D.S."/>
            <person name="Martin F."/>
        </authorList>
    </citation>
    <scope>NUCLEOTIDE SEQUENCE [LARGE SCALE GENOMIC DNA]</scope>
    <source>
        <strain evidence="2">MUT 4182</strain>
    </source>
</reference>
<sequence length="96" mass="11412">MMTMKVASRMLNWAGLAMKSVVSEKKRRAMRTRMRTRKTRKTRKTTRSLAATWRDLLMMKLKKAMVMVMAVKTLARKKNELFIYLLKIVIFPWCNV</sequence>